<dbReference type="OrthoDB" id="10686967at2759"/>
<organism evidence="2 3">
    <name type="scientific">Wickerhamomyces pijperi</name>
    <name type="common">Yeast</name>
    <name type="synonym">Pichia pijperi</name>
    <dbReference type="NCBI Taxonomy" id="599730"/>
    <lineage>
        <taxon>Eukaryota</taxon>
        <taxon>Fungi</taxon>
        <taxon>Dikarya</taxon>
        <taxon>Ascomycota</taxon>
        <taxon>Saccharomycotina</taxon>
        <taxon>Saccharomycetes</taxon>
        <taxon>Phaffomycetales</taxon>
        <taxon>Wickerhamomycetaceae</taxon>
        <taxon>Wickerhamomyces</taxon>
    </lineage>
</organism>
<evidence type="ECO:0000256" key="1">
    <source>
        <dbReference type="SAM" id="MobiDB-lite"/>
    </source>
</evidence>
<evidence type="ECO:0000313" key="2">
    <source>
        <dbReference type="EMBL" id="KAH3684729.1"/>
    </source>
</evidence>
<keyword evidence="3" id="KW-1185">Reference proteome</keyword>
<comment type="caution">
    <text evidence="2">The sequence shown here is derived from an EMBL/GenBank/DDBJ whole genome shotgun (WGS) entry which is preliminary data.</text>
</comment>
<name>A0A9P8Q893_WICPI</name>
<proteinExistence type="predicted"/>
<dbReference type="AlphaFoldDB" id="A0A9P8Q893"/>
<dbReference type="Proteomes" id="UP000774326">
    <property type="component" value="Unassembled WGS sequence"/>
</dbReference>
<reference evidence="2" key="2">
    <citation type="submission" date="2021-01" db="EMBL/GenBank/DDBJ databases">
        <authorList>
            <person name="Schikora-Tamarit M.A."/>
        </authorList>
    </citation>
    <scope>NUCLEOTIDE SEQUENCE</scope>
    <source>
        <strain evidence="2">CBS2887</strain>
    </source>
</reference>
<reference evidence="2" key="1">
    <citation type="journal article" date="2021" name="Open Biol.">
        <title>Shared evolutionary footprints suggest mitochondrial oxidative damage underlies multiple complex I losses in fungi.</title>
        <authorList>
            <person name="Schikora-Tamarit M.A."/>
            <person name="Marcet-Houben M."/>
            <person name="Nosek J."/>
            <person name="Gabaldon T."/>
        </authorList>
    </citation>
    <scope>NUCLEOTIDE SEQUENCE</scope>
    <source>
        <strain evidence="2">CBS2887</strain>
    </source>
</reference>
<protein>
    <submittedName>
        <fullName evidence="2">Uncharacterized protein</fullName>
    </submittedName>
</protein>
<evidence type="ECO:0000313" key="3">
    <source>
        <dbReference type="Proteomes" id="UP000774326"/>
    </source>
</evidence>
<dbReference type="EMBL" id="JAEUBG010002352">
    <property type="protein sequence ID" value="KAH3684729.1"/>
    <property type="molecule type" value="Genomic_DNA"/>
</dbReference>
<feature type="compositionally biased region" description="Low complexity" evidence="1">
    <location>
        <begin position="376"/>
        <end position="393"/>
    </location>
</feature>
<feature type="region of interest" description="Disordered" evidence="1">
    <location>
        <begin position="70"/>
        <end position="98"/>
    </location>
</feature>
<feature type="region of interest" description="Disordered" evidence="1">
    <location>
        <begin position="375"/>
        <end position="401"/>
    </location>
</feature>
<feature type="compositionally biased region" description="Low complexity" evidence="1">
    <location>
        <begin position="133"/>
        <end position="143"/>
    </location>
</feature>
<feature type="compositionally biased region" description="Low complexity" evidence="1">
    <location>
        <begin position="79"/>
        <end position="90"/>
    </location>
</feature>
<gene>
    <name evidence="2" type="ORF">WICPIJ_004315</name>
</gene>
<sequence length="550" mass="61306">MRPPLFKDADSSHKLAIGAQDLEDLQRSPINIHRNTFTYLPVDLDKEISSLVLLQPGSVSNAFAGRYCPNQIDADDDSPSPILSPSVPLDNFSLSPEEDQPFSSRTNFFLSLRHRLPLSSRKHHRDIADNEGSDSGSDSSESSLDFDATLINAHRGLTQYIEVDEELGSINDASIARRADGVDEPTATTSSHFFSRLFNGLLTTRKVKGDSHHKSSLRRIQKTLGFGTKSVSDEESISYDERPPSRNGFVTVASGRNSGTSTKRSASESPSYDIALPKRDLSPASTRSTLQLFSLFTKEPVRIRRDTRSEKLKFIRLMEQRCARRVRSASYAEQLSSISAEDSVSLSRNHSAQDNVFPTLIDTFYALVRPTDRDGNSMIGSGSTGSSSSNGSNRIPRENQEPISYVISLPTPIEGTRAFTEPVTTLERRFFDIDMQMRIRQLNVANAKTDDISVLQENVHPPTQIDPIDEMLGDFDHVFPEEPPQPLPTLEEKSLLEQDLSSLEFESPKDCSGKTDSSFSSFAKSLRSLFRIRKRQSQQLVDVNPIYTVH</sequence>
<accession>A0A9P8Q893</accession>
<feature type="region of interest" description="Disordered" evidence="1">
    <location>
        <begin position="121"/>
        <end position="143"/>
    </location>
</feature>
<feature type="compositionally biased region" description="Polar residues" evidence="1">
    <location>
        <begin position="254"/>
        <end position="270"/>
    </location>
</feature>
<feature type="region of interest" description="Disordered" evidence="1">
    <location>
        <begin position="235"/>
        <end position="280"/>
    </location>
</feature>